<dbReference type="PANTHER" id="PTHR41774:SF1">
    <property type="entry name" value="NGG1P INTERACTING FACTOR NIF3"/>
    <property type="match status" value="1"/>
</dbReference>
<organism evidence="1 2">
    <name type="scientific">candidate division WOR-1 bacterium RIFOXYC2_FULL_46_14</name>
    <dbReference type="NCBI Taxonomy" id="1802587"/>
    <lineage>
        <taxon>Bacteria</taxon>
        <taxon>Bacillati</taxon>
        <taxon>Saganbacteria</taxon>
    </lineage>
</organism>
<dbReference type="Gene3D" id="3.30.70.120">
    <property type="match status" value="1"/>
</dbReference>
<evidence type="ECO:0000313" key="1">
    <source>
        <dbReference type="EMBL" id="OGC39773.1"/>
    </source>
</evidence>
<reference evidence="1 2" key="1">
    <citation type="journal article" date="2016" name="Nat. Commun.">
        <title>Thousands of microbial genomes shed light on interconnected biogeochemical processes in an aquifer system.</title>
        <authorList>
            <person name="Anantharaman K."/>
            <person name="Brown C.T."/>
            <person name="Hug L.A."/>
            <person name="Sharon I."/>
            <person name="Castelle C.J."/>
            <person name="Probst A.J."/>
            <person name="Thomas B.C."/>
            <person name="Singh A."/>
            <person name="Wilkins M.J."/>
            <person name="Karaoz U."/>
            <person name="Brodie E.L."/>
            <person name="Williams K.H."/>
            <person name="Hubbard S.S."/>
            <person name="Banfield J.F."/>
        </authorList>
    </citation>
    <scope>NUCLEOTIDE SEQUENCE [LARGE SCALE GENOMIC DNA]</scope>
</reference>
<dbReference type="EMBL" id="MEUJ01000005">
    <property type="protein sequence ID" value="OGC39773.1"/>
    <property type="molecule type" value="Genomic_DNA"/>
</dbReference>
<dbReference type="PANTHER" id="PTHR41774">
    <property type="match status" value="1"/>
</dbReference>
<protein>
    <submittedName>
        <fullName evidence="1">NGG1p interacting factor NIF3</fullName>
    </submittedName>
</protein>
<comment type="caution">
    <text evidence="1">The sequence shown here is derived from an EMBL/GenBank/DDBJ whole genome shotgun (WGS) entry which is preliminary data.</text>
</comment>
<dbReference type="AlphaFoldDB" id="A0A1F4U661"/>
<proteinExistence type="predicted"/>
<name>A0A1F4U661_UNCSA</name>
<dbReference type="FunFam" id="3.30.70.120:FF:000006">
    <property type="entry name" value="GTP cyclohydrolase 1 type 2 homolog"/>
    <property type="match status" value="1"/>
</dbReference>
<dbReference type="InterPro" id="IPR015867">
    <property type="entry name" value="N-reg_PII/ATP_PRibTrfase_C"/>
</dbReference>
<sequence length="103" mass="11496">MQKYKLVVFVPQTDLEKVRIAICNAGAGKLGNYDNCTFMSPGVGTFRPLKGAKPRIGKVGRLERVGEARLETIVLKKDLKKVLAAMKKAHPYEEVAYEVYKLV</sequence>
<dbReference type="SUPFAM" id="SSF102705">
    <property type="entry name" value="NIF3 (NGG1p interacting factor 3)-like"/>
    <property type="match status" value="1"/>
</dbReference>
<evidence type="ECO:0000313" key="2">
    <source>
        <dbReference type="Proteomes" id="UP000179242"/>
    </source>
</evidence>
<dbReference type="Proteomes" id="UP000179242">
    <property type="component" value="Unassembled WGS sequence"/>
</dbReference>
<accession>A0A1F4U661</accession>
<dbReference type="InterPro" id="IPR036069">
    <property type="entry name" value="DUF34/NIF3_sf"/>
</dbReference>
<gene>
    <name evidence="1" type="ORF">A2438_04535</name>
</gene>